<dbReference type="Pfam" id="PF25268">
    <property type="entry name" value="DUF7866"/>
    <property type="match status" value="1"/>
</dbReference>
<gene>
    <name evidence="3" type="ORF">C3L33_16919</name>
</gene>
<dbReference type="EMBL" id="QEFC01002721">
    <property type="protein sequence ID" value="KAE9451190.1"/>
    <property type="molecule type" value="Genomic_DNA"/>
</dbReference>
<evidence type="ECO:0000256" key="1">
    <source>
        <dbReference type="SAM" id="SignalP"/>
    </source>
</evidence>
<evidence type="ECO:0000313" key="4">
    <source>
        <dbReference type="Proteomes" id="UP000428333"/>
    </source>
</evidence>
<comment type="caution">
    <text evidence="3">The sequence shown here is derived from an EMBL/GenBank/DDBJ whole genome shotgun (WGS) entry which is preliminary data.</text>
</comment>
<accession>A0A6A4KZL2</accession>
<dbReference type="PANTHER" id="PTHR33786">
    <property type="entry name" value="UBIQUITIN CARBOXYL-TERMINAL HYDROLASE"/>
    <property type="match status" value="1"/>
</dbReference>
<keyword evidence="1" id="KW-0732">Signal</keyword>
<dbReference type="InterPro" id="IPR057188">
    <property type="entry name" value="DUF7866"/>
</dbReference>
<evidence type="ECO:0000313" key="3">
    <source>
        <dbReference type="EMBL" id="KAE9451190.1"/>
    </source>
</evidence>
<feature type="domain" description="DUF7866" evidence="2">
    <location>
        <begin position="66"/>
        <end position="117"/>
    </location>
</feature>
<name>A0A6A4KZL2_9ERIC</name>
<keyword evidence="4" id="KW-1185">Reference proteome</keyword>
<feature type="non-terminal residue" evidence="3">
    <location>
        <position position="1"/>
    </location>
</feature>
<feature type="signal peptide" evidence="1">
    <location>
        <begin position="1"/>
        <end position="26"/>
    </location>
</feature>
<dbReference type="AlphaFoldDB" id="A0A6A4KZL2"/>
<dbReference type="Proteomes" id="UP000428333">
    <property type="component" value="Linkage Group LG10"/>
</dbReference>
<evidence type="ECO:0000259" key="2">
    <source>
        <dbReference type="Pfam" id="PF25268"/>
    </source>
</evidence>
<feature type="chain" id="PRO_5025662634" description="DUF7866 domain-containing protein" evidence="1">
    <location>
        <begin position="27"/>
        <end position="119"/>
    </location>
</feature>
<dbReference type="OrthoDB" id="1871192at2759"/>
<proteinExistence type="predicted"/>
<sequence length="119" mass="12583">MSAHGLLFSLFLLLFFGLNVVTYSLANAGVVPEKGTAEMKPAAAETRVMMVDVNEISSSRRGLGGSFQICALCTCCGGAQGYCLPSPCCYAINCNIPNRPFGFCAFTPKTCNCFGCSNL</sequence>
<organism evidence="3 4">
    <name type="scientific">Rhododendron williamsianum</name>
    <dbReference type="NCBI Taxonomy" id="262921"/>
    <lineage>
        <taxon>Eukaryota</taxon>
        <taxon>Viridiplantae</taxon>
        <taxon>Streptophyta</taxon>
        <taxon>Embryophyta</taxon>
        <taxon>Tracheophyta</taxon>
        <taxon>Spermatophyta</taxon>
        <taxon>Magnoliopsida</taxon>
        <taxon>eudicotyledons</taxon>
        <taxon>Gunneridae</taxon>
        <taxon>Pentapetalae</taxon>
        <taxon>asterids</taxon>
        <taxon>Ericales</taxon>
        <taxon>Ericaceae</taxon>
        <taxon>Ericoideae</taxon>
        <taxon>Rhodoreae</taxon>
        <taxon>Rhododendron</taxon>
    </lineage>
</organism>
<protein>
    <recommendedName>
        <fullName evidence="2">DUF7866 domain-containing protein</fullName>
    </recommendedName>
</protein>
<reference evidence="3 4" key="1">
    <citation type="journal article" date="2019" name="Genome Biol. Evol.">
        <title>The Rhododendron genome and chromosomal organization provide insight into shared whole-genome duplications across the heath family (Ericaceae).</title>
        <authorList>
            <person name="Soza V.L."/>
            <person name="Lindsley D."/>
            <person name="Waalkes A."/>
            <person name="Ramage E."/>
            <person name="Patwardhan R.P."/>
            <person name="Burton J.N."/>
            <person name="Adey A."/>
            <person name="Kumar A."/>
            <person name="Qiu R."/>
            <person name="Shendure J."/>
            <person name="Hall B."/>
        </authorList>
    </citation>
    <scope>NUCLEOTIDE SEQUENCE [LARGE SCALE GENOMIC DNA]</scope>
    <source>
        <strain evidence="3">RSF 1966-606</strain>
    </source>
</reference>
<dbReference type="PANTHER" id="PTHR33786:SF2">
    <property type="entry name" value="UBIQUITIN CARBOXYL-TERMINAL HYDROLASE"/>
    <property type="match status" value="1"/>
</dbReference>